<keyword evidence="2" id="KW-0540">Nuclease</keyword>
<dbReference type="InterPro" id="IPR043025">
    <property type="entry name" value="DRP_PD-(D/E)XK_dom"/>
</dbReference>
<proteinExistence type="predicted"/>
<keyword evidence="3" id="KW-1185">Reference proteome</keyword>
<dbReference type="Pfam" id="PF17726">
    <property type="entry name" value="DpnI_C"/>
    <property type="match status" value="1"/>
</dbReference>
<dbReference type="RefSeq" id="WP_166236805.1">
    <property type="nucleotide sequence ID" value="NZ_JAAJBV010000005.1"/>
</dbReference>
<keyword evidence="2" id="KW-0255">Endonuclease</keyword>
<gene>
    <name evidence="2" type="ORF">G4L40_08640</name>
</gene>
<dbReference type="Pfam" id="PF06044">
    <property type="entry name" value="DpnI"/>
    <property type="match status" value="1"/>
</dbReference>
<dbReference type="Gene3D" id="1.10.10.10">
    <property type="entry name" value="Winged helix-like DNA-binding domain superfamily/Winged helix DNA-binding domain"/>
    <property type="match status" value="1"/>
</dbReference>
<name>A0ABX0IFX9_9FLAO</name>
<reference evidence="2 3" key="1">
    <citation type="submission" date="2020-02" db="EMBL/GenBank/DDBJ databases">
        <authorList>
            <person name="Chen W.-M."/>
        </authorList>
    </citation>
    <scope>NUCLEOTIDE SEQUENCE [LARGE SCALE GENOMIC DNA]</scope>
    <source>
        <strain evidence="2 3">TWA-26</strain>
    </source>
</reference>
<dbReference type="InterPro" id="IPR041368">
    <property type="entry name" value="DRP_C"/>
</dbReference>
<evidence type="ECO:0000313" key="3">
    <source>
        <dbReference type="Proteomes" id="UP000761423"/>
    </source>
</evidence>
<dbReference type="InterPro" id="IPR010324">
    <property type="entry name" value="DRP"/>
</dbReference>
<feature type="domain" description="Dam-replacing protein HTH" evidence="1">
    <location>
        <begin position="186"/>
        <end position="255"/>
    </location>
</feature>
<dbReference type="GO" id="GO:0004519">
    <property type="term" value="F:endonuclease activity"/>
    <property type="evidence" value="ECO:0007669"/>
    <property type="project" value="UniProtKB-KW"/>
</dbReference>
<dbReference type="Proteomes" id="UP000761423">
    <property type="component" value="Unassembled WGS sequence"/>
</dbReference>
<dbReference type="Gene3D" id="3.40.210.30">
    <property type="entry name" value="Dam replacing family, catalytic PD-(D/E)XK domain"/>
    <property type="match status" value="1"/>
</dbReference>
<dbReference type="InterPro" id="IPR036388">
    <property type="entry name" value="WH-like_DNA-bd_sf"/>
</dbReference>
<protein>
    <submittedName>
        <fullName evidence="2">Restriction endonuclease</fullName>
    </submittedName>
</protein>
<dbReference type="EMBL" id="JAAJBV010000005">
    <property type="protein sequence ID" value="NHM04769.1"/>
    <property type="molecule type" value="Genomic_DNA"/>
</dbReference>
<dbReference type="CDD" id="cd22319">
    <property type="entry name" value="DpnI-like"/>
    <property type="match status" value="1"/>
</dbReference>
<organism evidence="2 3">
    <name type="scientific">Flavobacterium celericrescens</name>
    <dbReference type="NCBI Taxonomy" id="2709780"/>
    <lineage>
        <taxon>Bacteria</taxon>
        <taxon>Pseudomonadati</taxon>
        <taxon>Bacteroidota</taxon>
        <taxon>Flavobacteriia</taxon>
        <taxon>Flavobacteriales</taxon>
        <taxon>Flavobacteriaceae</taxon>
        <taxon>Flavobacterium</taxon>
    </lineage>
</organism>
<accession>A0ABX0IFX9</accession>
<sequence length="261" mass="30444">MNLQFDIKLANNYTSNSQIARVLTESWVKNNSYCPCCGNIVLSEFENNKPVADFYCNECLEQYELKSKDGNKVGNKIIDGAYSTMIDRINSDDNPNFFFLNYDKKKLLVNNFLIIPKHFFVTEIIEKRKPLSETAKRAGWIGCNIDISKVPESGRIFLVKNSEIISKESVQQKWMSTEFLKSKNKETRGWILDIMNCIDSINTEKFTLEDVYKFEEKLKLKYPNNNFIKDKIRQQLQLLRDKGIIEFSSRGNYKKISYGNI</sequence>
<comment type="caution">
    <text evidence="2">The sequence shown here is derived from an EMBL/GenBank/DDBJ whole genome shotgun (WGS) entry which is preliminary data.</text>
</comment>
<keyword evidence="2" id="KW-0378">Hydrolase</keyword>
<evidence type="ECO:0000259" key="1">
    <source>
        <dbReference type="Pfam" id="PF17726"/>
    </source>
</evidence>
<evidence type="ECO:0000313" key="2">
    <source>
        <dbReference type="EMBL" id="NHM04769.1"/>
    </source>
</evidence>